<protein>
    <submittedName>
        <fullName evidence="1">Uncharacterized protein</fullName>
    </submittedName>
</protein>
<accession>A0A0H3NXQ4</accession>
<reference evidence="1 2" key="1">
    <citation type="journal article" date="2011" name="J. Bacteriol.">
        <title>Complete genome sequence of Yersinia enterocolitica subsp. palearctica serogroup O:3.</title>
        <authorList>
            <person name="Batzilla J."/>
            <person name="Hoper D."/>
            <person name="Antonenka U."/>
            <person name="Heesemann J."/>
            <person name="Rakin A."/>
        </authorList>
    </citation>
    <scope>NUCLEOTIDE SEQUENCE [LARGE SCALE GENOMIC DNA]</scope>
    <source>
        <strain evidence="2">DSM 13030 / CIP 106945 / Y11</strain>
    </source>
</reference>
<evidence type="ECO:0000313" key="1">
    <source>
        <dbReference type="EMBL" id="CBY25766.1"/>
    </source>
</evidence>
<sequence>MAEIYFPAGSCSSVIKLNRFKINAINIGTAIAYILTINRNSEL</sequence>
<evidence type="ECO:0000313" key="2">
    <source>
        <dbReference type="Proteomes" id="UP000008084"/>
    </source>
</evidence>
<dbReference type="EMBL" id="FR729477">
    <property type="protein sequence ID" value="CBY25766.1"/>
    <property type="molecule type" value="Genomic_DNA"/>
</dbReference>
<proteinExistence type="predicted"/>
<dbReference type="AlphaFoldDB" id="A0A0H3NXQ4"/>
<gene>
    <name evidence="1" type="ordered locus">Y11_24151</name>
</gene>
<organism evidence="1 2">
    <name type="scientific">Yersinia enterocolitica subsp. palearctica serotype O:3 (strain DSM 13030 / CIP 106945 / Y11)</name>
    <dbReference type="NCBI Taxonomy" id="930944"/>
    <lineage>
        <taxon>Bacteria</taxon>
        <taxon>Pseudomonadati</taxon>
        <taxon>Pseudomonadota</taxon>
        <taxon>Gammaproteobacteria</taxon>
        <taxon>Enterobacterales</taxon>
        <taxon>Yersiniaceae</taxon>
        <taxon>Yersinia</taxon>
    </lineage>
</organism>
<dbReference type="PATRIC" id="fig|930944.6.peg.2398"/>
<name>A0A0H3NXQ4_YERE1</name>
<dbReference type="HOGENOM" id="CLU_3241696_0_0_6"/>
<dbReference type="Proteomes" id="UP000008084">
    <property type="component" value="Chromosome"/>
</dbReference>
<dbReference type="KEGG" id="yey:Y11_24151"/>